<dbReference type="AlphaFoldDB" id="A0A3N4H4V9"/>
<dbReference type="Proteomes" id="UP000273977">
    <property type="component" value="Unassembled WGS sequence"/>
</dbReference>
<dbReference type="SUPFAM" id="SSF54523">
    <property type="entry name" value="Pili subunits"/>
    <property type="match status" value="1"/>
</dbReference>
<keyword evidence="2" id="KW-1185">Reference proteome</keyword>
<sequence>MKKQLNKAFTLLEMVFVLMLISLSLILAIPYAHQARVNYESKVMLHNVMQRYEYEYKKRILSEGTVIMEFSKNTVKFKLSASTPAKPEDTYTFPTEARFPVYRSLTLNQSGKSVDPQTIYFETPTRKYFIVFQFVGGGSYKIEEENR</sequence>
<gene>
    <name evidence="1" type="ORF">EF384_06135</name>
</gene>
<organism evidence="1 2">
    <name type="scientific">Aerococcus agrisoli</name>
    <dbReference type="NCBI Taxonomy" id="2487350"/>
    <lineage>
        <taxon>Bacteria</taxon>
        <taxon>Bacillati</taxon>
        <taxon>Bacillota</taxon>
        <taxon>Bacilli</taxon>
        <taxon>Lactobacillales</taxon>
        <taxon>Aerococcaceae</taxon>
        <taxon>Aerococcus</taxon>
    </lineage>
</organism>
<dbReference type="EMBL" id="RKMG01000017">
    <property type="protein sequence ID" value="RPA60134.1"/>
    <property type="molecule type" value="Genomic_DNA"/>
</dbReference>
<dbReference type="InterPro" id="IPR045584">
    <property type="entry name" value="Pilin-like"/>
</dbReference>
<dbReference type="RefSeq" id="WP_123780291.1">
    <property type="nucleotide sequence ID" value="NZ_RKMG01000017.1"/>
</dbReference>
<name>A0A3N4H4V9_9LACT</name>
<protein>
    <submittedName>
        <fullName evidence="1">Prepilin-type cleavage/methylation domain-containing protein</fullName>
    </submittedName>
</protein>
<reference evidence="1 2" key="1">
    <citation type="submission" date="2018-11" db="EMBL/GenBank/DDBJ databases">
        <title>Aerococcus sp. SJQ22, whole genome shotgun sequence.</title>
        <authorList>
            <person name="Sun L."/>
            <person name="Gao X."/>
            <person name="Chen W."/>
            <person name="Huang K."/>
        </authorList>
    </citation>
    <scope>NUCLEOTIDE SEQUENCE [LARGE SCALE GENOMIC DNA]</scope>
    <source>
        <strain evidence="1 2">SJQ22</strain>
    </source>
</reference>
<comment type="caution">
    <text evidence="1">The sequence shown here is derived from an EMBL/GenBank/DDBJ whole genome shotgun (WGS) entry which is preliminary data.</text>
</comment>
<evidence type="ECO:0000313" key="1">
    <source>
        <dbReference type="EMBL" id="RPA60134.1"/>
    </source>
</evidence>
<accession>A0A3N4H4V9</accession>
<proteinExistence type="predicted"/>
<evidence type="ECO:0000313" key="2">
    <source>
        <dbReference type="Proteomes" id="UP000273977"/>
    </source>
</evidence>
<dbReference type="OrthoDB" id="2134918at2"/>